<gene>
    <name evidence="7" type="ORF">FIBSPDRAFT_1046900</name>
</gene>
<dbReference type="OrthoDB" id="1718410at2759"/>
<dbReference type="EMBL" id="KV417583">
    <property type="protein sequence ID" value="KZP17382.1"/>
    <property type="molecule type" value="Genomic_DNA"/>
</dbReference>
<feature type="transmembrane region" description="Helical" evidence="6">
    <location>
        <begin position="511"/>
        <end position="528"/>
    </location>
</feature>
<feature type="transmembrane region" description="Helical" evidence="6">
    <location>
        <begin position="418"/>
        <end position="440"/>
    </location>
</feature>
<feature type="transmembrane region" description="Helical" evidence="6">
    <location>
        <begin position="330"/>
        <end position="353"/>
    </location>
</feature>
<dbReference type="Pfam" id="PF13520">
    <property type="entry name" value="AA_permease_2"/>
    <property type="match status" value="1"/>
</dbReference>
<feature type="transmembrane region" description="Helical" evidence="6">
    <location>
        <begin position="452"/>
        <end position="473"/>
    </location>
</feature>
<evidence type="ECO:0000256" key="4">
    <source>
        <dbReference type="ARBA" id="ARBA00022989"/>
    </source>
</evidence>
<proteinExistence type="predicted"/>
<keyword evidence="5 6" id="KW-0472">Membrane</keyword>
<protein>
    <submittedName>
        <fullName evidence="7">AAAP amino acid permease</fullName>
    </submittedName>
</protein>
<comment type="subcellular location">
    <subcellularLocation>
        <location evidence="1">Cell membrane</location>
        <topology evidence="1">Multi-pass membrane protein</topology>
    </subcellularLocation>
</comment>
<dbReference type="AlphaFoldDB" id="A0A166G1T1"/>
<dbReference type="PANTHER" id="PTHR42770">
    <property type="entry name" value="AMINO ACID TRANSPORTER-RELATED"/>
    <property type="match status" value="1"/>
</dbReference>
<keyword evidence="4 6" id="KW-1133">Transmembrane helix</keyword>
<feature type="transmembrane region" description="Helical" evidence="6">
    <location>
        <begin position="485"/>
        <end position="505"/>
    </location>
</feature>
<name>A0A166G1T1_9AGAM</name>
<evidence type="ECO:0000256" key="1">
    <source>
        <dbReference type="ARBA" id="ARBA00004651"/>
    </source>
</evidence>
<dbReference type="Proteomes" id="UP000076532">
    <property type="component" value="Unassembled WGS sequence"/>
</dbReference>
<keyword evidence="3 6" id="KW-0812">Transmembrane</keyword>
<dbReference type="STRING" id="436010.A0A166G1T1"/>
<feature type="transmembrane region" description="Helical" evidence="6">
    <location>
        <begin position="124"/>
        <end position="153"/>
    </location>
</feature>
<dbReference type="GO" id="GO:0005886">
    <property type="term" value="C:plasma membrane"/>
    <property type="evidence" value="ECO:0007669"/>
    <property type="project" value="UniProtKB-SubCell"/>
</dbReference>
<accession>A0A166G1T1</accession>
<evidence type="ECO:0000256" key="5">
    <source>
        <dbReference type="ARBA" id="ARBA00023136"/>
    </source>
</evidence>
<feature type="transmembrane region" description="Helical" evidence="6">
    <location>
        <begin position="373"/>
        <end position="397"/>
    </location>
</feature>
<evidence type="ECO:0000313" key="7">
    <source>
        <dbReference type="EMBL" id="KZP17382.1"/>
    </source>
</evidence>
<evidence type="ECO:0000313" key="8">
    <source>
        <dbReference type="Proteomes" id="UP000076532"/>
    </source>
</evidence>
<feature type="transmembrane region" description="Helical" evidence="6">
    <location>
        <begin position="244"/>
        <end position="267"/>
    </location>
</feature>
<dbReference type="InterPro" id="IPR002293">
    <property type="entry name" value="AA/rel_permease1"/>
</dbReference>
<keyword evidence="8" id="KW-1185">Reference proteome</keyword>
<keyword evidence="2" id="KW-1003">Cell membrane</keyword>
<sequence>MAPNDHEKWIAIEPPLRLGQPSRTHSVLELSDPDGPPTFRESQFDIILRRQRPAPGLKSTTLPSRFLHLPNEFEFAGWGTRTMVALTPEEHARGQATLSDVAGSKILGQVMGSGLAGNDILGGIFYTLPAVATVAGVYSPISLLIATSTFFLWRPVMAELASALPYKGAPYAYLLNVSSKSLSIVGASLLLLDFTATTVVSAATTASYIAGAVALPFPSFVIGILYLALVGLIPLSGAKGSARIAIGMLMLHMMTMTILAIATIVHWGKAGNTQLHANWVAGQAPSPSAVIHKIFNGVCLGMLALTGFEDVPAYIAYIKPGRFPKVLRNLHLPAIVLNTGMVLLVLATLPLEVVVSSANVLSVLADTVVGGPWLRVLVVTDAIIVLCGVGLAGIISACEMLEQLAQDRIIPAAFLHTLPYTGSHYIAILAFILLSGVIYGSSGASLVVVSKMFTLAWLFVIMLFPVSLLLLKFNRGRLPRVPQTSLWVVFGALGTGLAMLGGNIAIDPKTAGYFVAYFAAVLLITWSTQNKAGVIRWLYWAYDQSPAMHTWRLTRSWGGRLTRLMTRLRKQPVCVLAKSDEINYLFRMVQYVRQNEETSCLKIVHFIGDSSKVDAPTEMEANAKILDEAFPEMSIDLILVEGPFHPASVAALAHRLQIPRSLMFISCPGDACPYTIDEFGTRIITL</sequence>
<evidence type="ECO:0000256" key="6">
    <source>
        <dbReference type="SAM" id="Phobius"/>
    </source>
</evidence>
<dbReference type="PANTHER" id="PTHR42770:SF7">
    <property type="entry name" value="MEMBRANE PROTEIN"/>
    <property type="match status" value="1"/>
</dbReference>
<feature type="transmembrane region" description="Helical" evidence="6">
    <location>
        <begin position="208"/>
        <end position="232"/>
    </location>
</feature>
<dbReference type="InterPro" id="IPR050367">
    <property type="entry name" value="APC_superfamily"/>
</dbReference>
<reference evidence="7 8" key="1">
    <citation type="journal article" date="2016" name="Mol. Biol. Evol.">
        <title>Comparative Genomics of Early-Diverging Mushroom-Forming Fungi Provides Insights into the Origins of Lignocellulose Decay Capabilities.</title>
        <authorList>
            <person name="Nagy L.G."/>
            <person name="Riley R."/>
            <person name="Tritt A."/>
            <person name="Adam C."/>
            <person name="Daum C."/>
            <person name="Floudas D."/>
            <person name="Sun H."/>
            <person name="Yadav J.S."/>
            <person name="Pangilinan J."/>
            <person name="Larsson K.H."/>
            <person name="Matsuura K."/>
            <person name="Barry K."/>
            <person name="Labutti K."/>
            <person name="Kuo R."/>
            <person name="Ohm R.A."/>
            <person name="Bhattacharya S.S."/>
            <person name="Shirouzu T."/>
            <person name="Yoshinaga Y."/>
            <person name="Martin F.M."/>
            <person name="Grigoriev I.V."/>
            <person name="Hibbett D.S."/>
        </authorList>
    </citation>
    <scope>NUCLEOTIDE SEQUENCE [LARGE SCALE GENOMIC DNA]</scope>
    <source>
        <strain evidence="7 8">CBS 109695</strain>
    </source>
</reference>
<evidence type="ECO:0000256" key="2">
    <source>
        <dbReference type="ARBA" id="ARBA00022475"/>
    </source>
</evidence>
<organism evidence="7 8">
    <name type="scientific">Athelia psychrophila</name>
    <dbReference type="NCBI Taxonomy" id="1759441"/>
    <lineage>
        <taxon>Eukaryota</taxon>
        <taxon>Fungi</taxon>
        <taxon>Dikarya</taxon>
        <taxon>Basidiomycota</taxon>
        <taxon>Agaricomycotina</taxon>
        <taxon>Agaricomycetes</taxon>
        <taxon>Agaricomycetidae</taxon>
        <taxon>Atheliales</taxon>
        <taxon>Atheliaceae</taxon>
        <taxon>Athelia</taxon>
    </lineage>
</organism>
<dbReference type="GO" id="GO:0022857">
    <property type="term" value="F:transmembrane transporter activity"/>
    <property type="evidence" value="ECO:0007669"/>
    <property type="project" value="InterPro"/>
</dbReference>
<feature type="transmembrane region" description="Helical" evidence="6">
    <location>
        <begin position="173"/>
        <end position="196"/>
    </location>
</feature>
<evidence type="ECO:0000256" key="3">
    <source>
        <dbReference type="ARBA" id="ARBA00022692"/>
    </source>
</evidence>
<dbReference type="Gene3D" id="1.20.1740.10">
    <property type="entry name" value="Amino acid/polyamine transporter I"/>
    <property type="match status" value="1"/>
</dbReference>